<protein>
    <submittedName>
        <fullName evidence="1">Uncharacterized protein</fullName>
    </submittedName>
</protein>
<dbReference type="EMBL" id="MHRP01000043">
    <property type="protein sequence ID" value="OHA25826.1"/>
    <property type="molecule type" value="Genomic_DNA"/>
</dbReference>
<dbReference type="AlphaFoldDB" id="A0A1G2MPN3"/>
<name>A0A1G2MPN3_9BACT</name>
<proteinExistence type="predicted"/>
<accession>A0A1G2MPN3</accession>
<comment type="caution">
    <text evidence="1">The sequence shown here is derived from an EMBL/GenBank/DDBJ whole genome shotgun (WGS) entry which is preliminary data.</text>
</comment>
<evidence type="ECO:0000313" key="2">
    <source>
        <dbReference type="Proteomes" id="UP000177943"/>
    </source>
</evidence>
<organism evidence="1 2">
    <name type="scientific">Candidatus Taylorbacteria bacterium RIFCSPHIGHO2_02_FULL_45_35</name>
    <dbReference type="NCBI Taxonomy" id="1802311"/>
    <lineage>
        <taxon>Bacteria</taxon>
        <taxon>Candidatus Tayloriibacteriota</taxon>
    </lineage>
</organism>
<gene>
    <name evidence="1" type="ORF">A3D56_01045</name>
</gene>
<reference evidence="1 2" key="1">
    <citation type="journal article" date="2016" name="Nat. Commun.">
        <title>Thousands of microbial genomes shed light on interconnected biogeochemical processes in an aquifer system.</title>
        <authorList>
            <person name="Anantharaman K."/>
            <person name="Brown C.T."/>
            <person name="Hug L.A."/>
            <person name="Sharon I."/>
            <person name="Castelle C.J."/>
            <person name="Probst A.J."/>
            <person name="Thomas B.C."/>
            <person name="Singh A."/>
            <person name="Wilkins M.J."/>
            <person name="Karaoz U."/>
            <person name="Brodie E.L."/>
            <person name="Williams K.H."/>
            <person name="Hubbard S.S."/>
            <person name="Banfield J.F."/>
        </authorList>
    </citation>
    <scope>NUCLEOTIDE SEQUENCE [LARGE SCALE GENOMIC DNA]</scope>
</reference>
<dbReference type="Proteomes" id="UP000177943">
    <property type="component" value="Unassembled WGS sequence"/>
</dbReference>
<evidence type="ECO:0000313" key="1">
    <source>
        <dbReference type="EMBL" id="OHA25826.1"/>
    </source>
</evidence>
<sequence>MQYERSPLDTPESTALSAITFVNVFSDKVTSTEGADFVREFQEQISKRVSRCYKEALLLFGSEDGGMRPFTLRYELWLARLKILAECVKEIDEGRPFNPVTAISTMAYLEGEVSGFVQTLVFLKQSSEA</sequence>